<dbReference type="Pfam" id="PF11311">
    <property type="entry name" value="DUF3114"/>
    <property type="match status" value="1"/>
</dbReference>
<evidence type="ECO:0000313" key="2">
    <source>
        <dbReference type="EMBL" id="SFZ70027.1"/>
    </source>
</evidence>
<evidence type="ECO:0000313" key="3">
    <source>
        <dbReference type="Proteomes" id="UP000185655"/>
    </source>
</evidence>
<keyword evidence="1" id="KW-0175">Coiled coil</keyword>
<dbReference type="EMBL" id="FPKS01000001">
    <property type="protein sequence ID" value="SFZ70027.1"/>
    <property type="molecule type" value="Genomic_DNA"/>
</dbReference>
<gene>
    <name evidence="2" type="ORF">SAMN02746068_00026</name>
</gene>
<protein>
    <recommendedName>
        <fullName evidence="4">LXG domain of WXG superfamily protein</fullName>
    </recommendedName>
</protein>
<organism evidence="2 3">
    <name type="scientific">Pseudolactococcus chungangensis CAU 28 = DSM 22330</name>
    <dbReference type="NCBI Taxonomy" id="1122154"/>
    <lineage>
        <taxon>Bacteria</taxon>
        <taxon>Bacillati</taxon>
        <taxon>Bacillota</taxon>
        <taxon>Bacilli</taxon>
        <taxon>Lactobacillales</taxon>
        <taxon>Streptococcaceae</taxon>
        <taxon>Pseudolactococcus</taxon>
    </lineage>
</organism>
<feature type="coiled-coil region" evidence="1">
    <location>
        <begin position="146"/>
        <end position="173"/>
    </location>
</feature>
<dbReference type="Proteomes" id="UP000185655">
    <property type="component" value="Unassembled WGS sequence"/>
</dbReference>
<evidence type="ECO:0000256" key="1">
    <source>
        <dbReference type="SAM" id="Coils"/>
    </source>
</evidence>
<dbReference type="OrthoDB" id="2146803at2"/>
<proteinExistence type="predicted"/>
<reference evidence="2 3" key="1">
    <citation type="submission" date="2016-11" db="EMBL/GenBank/DDBJ databases">
        <authorList>
            <person name="Jaros S."/>
            <person name="Januszkiewicz K."/>
            <person name="Wedrychowicz H."/>
        </authorList>
    </citation>
    <scope>NUCLEOTIDE SEQUENCE [LARGE SCALE GENOMIC DNA]</scope>
    <source>
        <strain evidence="2 3">DSM 22330</strain>
    </source>
</reference>
<accession>A0A1K2H2P1</accession>
<sequence>MGIKYSQSESQELMKKLLANVAVADNITNRLSKGSSHLQQVVRDKNSGLSGAAYTAGADLFSKIDTLIQKYTAAVDDVRSDVQAYQTAEMMLNGEPAIDETAVMRILDLKNSDLRELEEQLRVNQQFLFSQVLVGAVLEAWLLPYNQELSRQIEQVKEAIRHEEERLKRLHQFVSQVSSLFTDSVDAFNLASKGVSVFNQTRVDSAGYAYYPTGSDMKWLSELEENEFGSYSIARPKNMSDEDFADYVEKVNKQAKTLENEHWGKAGVASYLKYLDENVANFDNPLVEVDTAYKRLHMVGSDVFTFVVENAYPYDAKNPNFSKEQCAKETLDMVYAVLGADIDDNNFLQLDNVMNGKYQFPTEKQDVAQYFEFTDSFSKLIQNKYPEDKKLDDVKDHQMRYWLDKPIVEYINNKLPVGEGETKASAYLKWLDEMEIVPGNPAAGYHNRILNKKKEPHPKNEKITANHIEIIFTHDCNNTVSMWNHLKKDDTGLRYDTNPERYTDDYQNIANTDSANYADPKIENGKFVNSGEQHDSLDVDFPTNCEPKLREEAKSEYKKTPAYKTDLEKIRGGK</sequence>
<dbReference type="RefSeq" id="WP_031365783.1">
    <property type="nucleotide sequence ID" value="NZ_FPKS01000001.1"/>
</dbReference>
<evidence type="ECO:0008006" key="4">
    <source>
        <dbReference type="Google" id="ProtNLM"/>
    </source>
</evidence>
<name>A0A1K2H2P1_9LACT</name>
<dbReference type="AlphaFoldDB" id="A0A1K2H2P1"/>
<dbReference type="InterPro" id="IPR021462">
    <property type="entry name" value="DUF3114"/>
</dbReference>
<dbReference type="STRING" id="1122154.SAMN02746068_00026"/>